<protein>
    <submittedName>
        <fullName evidence="2">Uncharacterized protein</fullName>
    </submittedName>
</protein>
<dbReference type="EMBL" id="LAZR01003008">
    <property type="protein sequence ID" value="KKN23069.1"/>
    <property type="molecule type" value="Genomic_DNA"/>
</dbReference>
<gene>
    <name evidence="2" type="ORF">LCGC14_0908740</name>
</gene>
<feature type="compositionally biased region" description="Polar residues" evidence="1">
    <location>
        <begin position="187"/>
        <end position="196"/>
    </location>
</feature>
<accession>A0A0F9NYX8</accession>
<evidence type="ECO:0000256" key="1">
    <source>
        <dbReference type="SAM" id="MobiDB-lite"/>
    </source>
</evidence>
<feature type="non-terminal residue" evidence="2">
    <location>
        <position position="1"/>
    </location>
</feature>
<comment type="caution">
    <text evidence="2">The sequence shown here is derived from an EMBL/GenBank/DDBJ whole genome shotgun (WGS) entry which is preliminary data.</text>
</comment>
<name>A0A0F9NYX8_9ZZZZ</name>
<organism evidence="2">
    <name type="scientific">marine sediment metagenome</name>
    <dbReference type="NCBI Taxonomy" id="412755"/>
    <lineage>
        <taxon>unclassified sequences</taxon>
        <taxon>metagenomes</taxon>
        <taxon>ecological metagenomes</taxon>
    </lineage>
</organism>
<proteinExistence type="predicted"/>
<reference evidence="2" key="1">
    <citation type="journal article" date="2015" name="Nature">
        <title>Complex archaea that bridge the gap between prokaryotes and eukaryotes.</title>
        <authorList>
            <person name="Spang A."/>
            <person name="Saw J.H."/>
            <person name="Jorgensen S.L."/>
            <person name="Zaremba-Niedzwiedzka K."/>
            <person name="Martijn J."/>
            <person name="Lind A.E."/>
            <person name="van Eijk R."/>
            <person name="Schleper C."/>
            <person name="Guy L."/>
            <person name="Ettema T.J."/>
        </authorList>
    </citation>
    <scope>NUCLEOTIDE SEQUENCE</scope>
</reference>
<sequence length="222" mass="24767">RPERESASAKKGLPEESCDYQALLDDGGLTDNAFAFLFPEQHAKALNESTGLITVTDPNGVRWFEHKGTWLPDPDSFPDETVEETMTPEEKVTKKAISNYMKKRGLKVFFKTSGGKARFMQVYNWRNAGFEFPADTRNKALDAVYGATFTRNKDNPVSGNVTTNSIRTSSSGAWASPSKPPWRKGTSRSSLTSREPSGSLKRSDRTRGRFACERIRSTTKPE</sequence>
<feature type="region of interest" description="Disordered" evidence="1">
    <location>
        <begin position="151"/>
        <end position="222"/>
    </location>
</feature>
<evidence type="ECO:0000313" key="2">
    <source>
        <dbReference type="EMBL" id="KKN23069.1"/>
    </source>
</evidence>
<feature type="compositionally biased region" description="Basic and acidic residues" evidence="1">
    <location>
        <begin position="201"/>
        <end position="222"/>
    </location>
</feature>
<feature type="compositionally biased region" description="Polar residues" evidence="1">
    <location>
        <begin position="155"/>
        <end position="173"/>
    </location>
</feature>
<dbReference type="AlphaFoldDB" id="A0A0F9NYX8"/>